<evidence type="ECO:0000313" key="4">
    <source>
        <dbReference type="EMBL" id="MEM0578458.1"/>
    </source>
</evidence>
<proteinExistence type="inferred from homology"/>
<dbReference type="SUPFAM" id="SSF109755">
    <property type="entry name" value="PhoU-like"/>
    <property type="match status" value="1"/>
</dbReference>
<dbReference type="Proteomes" id="UP001468798">
    <property type="component" value="Unassembled WGS sequence"/>
</dbReference>
<dbReference type="PIRSF" id="PIRSF003107">
    <property type="entry name" value="PhoU"/>
    <property type="match status" value="1"/>
</dbReference>
<sequence length="222" mass="25147">MTHFEIELTKLRDIITKIGVLAETQVGEAVKAILSEPIEGKEVKKTEHKIDKLDVKIEEICQNIFALHQPVASDLRFIMSAMQISNEIERIGDLSISIIKKTKSIKDKHDLVAKFAIEDLTREIVQVVVKTNACFVTKDESIIGEIFVLNKAIKYKIDDTVHQIISEMKSNSKVVVSGTNLVMVLKHLERISEHCTNVAESVYFMIHAKIIKHEKFDLPGEE</sequence>
<dbReference type="Gene3D" id="1.20.58.220">
    <property type="entry name" value="Phosphate transport system protein phou homolog 2, domain 2"/>
    <property type="match status" value="1"/>
</dbReference>
<evidence type="ECO:0000259" key="3">
    <source>
        <dbReference type="Pfam" id="PF01895"/>
    </source>
</evidence>
<protein>
    <recommendedName>
        <fullName evidence="2">Phosphate-specific transport system accessory protein PhoU</fullName>
    </recommendedName>
</protein>
<evidence type="ECO:0000256" key="1">
    <source>
        <dbReference type="ARBA" id="ARBA00008107"/>
    </source>
</evidence>
<organism evidence="4 5">
    <name type="scientific">Flavobacterium polysaccharolyticum</name>
    <dbReference type="NCBI Taxonomy" id="3133148"/>
    <lineage>
        <taxon>Bacteria</taxon>
        <taxon>Pseudomonadati</taxon>
        <taxon>Bacteroidota</taxon>
        <taxon>Flavobacteriia</taxon>
        <taxon>Flavobacteriales</taxon>
        <taxon>Flavobacteriaceae</taxon>
        <taxon>Flavobacterium</taxon>
    </lineage>
</organism>
<comment type="caution">
    <text evidence="4">The sequence shown here is derived from an EMBL/GenBank/DDBJ whole genome shotgun (WGS) entry which is preliminary data.</text>
</comment>
<comment type="subcellular location">
    <subcellularLocation>
        <location evidence="2">Cytoplasm</location>
    </subcellularLocation>
</comment>
<keyword evidence="2" id="KW-0963">Cytoplasm</keyword>
<comment type="function">
    <text evidence="2">Plays a role in the regulation of phosphate uptake.</text>
</comment>
<evidence type="ECO:0000256" key="2">
    <source>
        <dbReference type="PIRNR" id="PIRNR003107"/>
    </source>
</evidence>
<gene>
    <name evidence="4" type="primary">phoU</name>
    <name evidence="4" type="ORF">WFZ86_18280</name>
</gene>
<dbReference type="InterPro" id="IPR026022">
    <property type="entry name" value="PhoU_dom"/>
</dbReference>
<dbReference type="EMBL" id="JBCGDP010000025">
    <property type="protein sequence ID" value="MEM0578458.1"/>
    <property type="molecule type" value="Genomic_DNA"/>
</dbReference>
<dbReference type="InterPro" id="IPR028366">
    <property type="entry name" value="PhoU"/>
</dbReference>
<accession>A0ABU9NSY3</accession>
<keyword evidence="2" id="KW-0813">Transport</keyword>
<comment type="subunit">
    <text evidence="2">Homodimer.</text>
</comment>
<dbReference type="InterPro" id="IPR038078">
    <property type="entry name" value="PhoU-like_sf"/>
</dbReference>
<dbReference type="Pfam" id="PF01895">
    <property type="entry name" value="PhoU"/>
    <property type="match status" value="2"/>
</dbReference>
<feature type="domain" description="PhoU" evidence="3">
    <location>
        <begin position="120"/>
        <end position="202"/>
    </location>
</feature>
<dbReference type="PANTHER" id="PTHR42930">
    <property type="entry name" value="PHOSPHATE-SPECIFIC TRANSPORT SYSTEM ACCESSORY PROTEIN PHOU"/>
    <property type="match status" value="1"/>
</dbReference>
<evidence type="ECO:0000313" key="5">
    <source>
        <dbReference type="Proteomes" id="UP001468798"/>
    </source>
</evidence>
<dbReference type="RefSeq" id="WP_342693272.1">
    <property type="nucleotide sequence ID" value="NZ_JBCGDP010000025.1"/>
</dbReference>
<keyword evidence="2" id="KW-0592">Phosphate transport</keyword>
<dbReference type="NCBIfam" id="TIGR02135">
    <property type="entry name" value="phoU_full"/>
    <property type="match status" value="1"/>
</dbReference>
<reference evidence="4 5" key="1">
    <citation type="submission" date="2024-03" db="EMBL/GenBank/DDBJ databases">
        <title>Two novel species of the genus Flavobacterium exhibiting potentially degradation of complex polysaccharides.</title>
        <authorList>
            <person name="Lian X."/>
        </authorList>
    </citation>
    <scope>NUCLEOTIDE SEQUENCE [LARGE SCALE GENOMIC DNA]</scope>
    <source>
        <strain evidence="4 5">N6</strain>
    </source>
</reference>
<comment type="similarity">
    <text evidence="1 2">Belongs to the PhoU family.</text>
</comment>
<dbReference type="PANTHER" id="PTHR42930:SF3">
    <property type="entry name" value="PHOSPHATE-SPECIFIC TRANSPORT SYSTEM ACCESSORY PROTEIN PHOU"/>
    <property type="match status" value="1"/>
</dbReference>
<name>A0ABU9NSY3_9FLAO</name>
<keyword evidence="5" id="KW-1185">Reference proteome</keyword>
<feature type="domain" description="PhoU" evidence="3">
    <location>
        <begin position="15"/>
        <end position="101"/>
    </location>
</feature>